<evidence type="ECO:0000313" key="8">
    <source>
        <dbReference type="EMBL" id="KAH7645978.1"/>
    </source>
</evidence>
<dbReference type="InterPro" id="IPR020635">
    <property type="entry name" value="Tyr_kinase_cat_dom"/>
</dbReference>
<evidence type="ECO:0000256" key="1">
    <source>
        <dbReference type="ARBA" id="ARBA00022527"/>
    </source>
</evidence>
<dbReference type="PROSITE" id="PS00107">
    <property type="entry name" value="PROTEIN_KINASE_ATP"/>
    <property type="match status" value="1"/>
</dbReference>
<keyword evidence="2" id="KW-0808">Transferase</keyword>
<organism evidence="8">
    <name type="scientific">Dermatophagoides farinae</name>
    <name type="common">American house dust mite</name>
    <dbReference type="NCBI Taxonomy" id="6954"/>
    <lineage>
        <taxon>Eukaryota</taxon>
        <taxon>Metazoa</taxon>
        <taxon>Ecdysozoa</taxon>
        <taxon>Arthropoda</taxon>
        <taxon>Chelicerata</taxon>
        <taxon>Arachnida</taxon>
        <taxon>Acari</taxon>
        <taxon>Acariformes</taxon>
        <taxon>Sarcoptiformes</taxon>
        <taxon>Astigmata</taxon>
        <taxon>Psoroptidia</taxon>
        <taxon>Analgoidea</taxon>
        <taxon>Pyroglyphidae</taxon>
        <taxon>Dermatophagoidinae</taxon>
        <taxon>Dermatophagoides</taxon>
    </lineage>
</organism>
<dbReference type="GO" id="GO:0005634">
    <property type="term" value="C:nucleus"/>
    <property type="evidence" value="ECO:0007669"/>
    <property type="project" value="TreeGrafter"/>
</dbReference>
<reference evidence="8" key="1">
    <citation type="submission" date="2020-06" db="EMBL/GenBank/DDBJ databases">
        <authorList>
            <person name="Ji K."/>
            <person name="Li J."/>
        </authorList>
    </citation>
    <scope>NUCLEOTIDE SEQUENCE</scope>
    <source>
        <strain evidence="8">JKM2019</strain>
        <tissue evidence="8">Whole body</tissue>
    </source>
</reference>
<sequence>MSSLDLSNTVKIVKAIGQGTYGRVYLIQEQRYPNQLLALKVIHILGESLKLKVQKEIQIHCQLEHPNIVKLVHSEQILTNACLYLEYAVNGSLNHHLKTNQLGLVKSKALKYFQHLLNALSYLHGLGFVHRDIRPSNLVIDQNDCLKLTDFGMATMYKYHNEKFMLQISCGIESYRAPETFHFVDRIYVRPHNGVPLDVWSSGIVLVEMLTGRLPWKSVLSKKFKAYKQFVEGDSLDLNEFPALASLDSTIFVMLVEPMLQPNPDCRINLSYIMNDLNIIIGSLPIDEIDQH</sequence>
<evidence type="ECO:0000256" key="5">
    <source>
        <dbReference type="ARBA" id="ARBA00022840"/>
    </source>
</evidence>
<accession>A0A9D4P8D6</accession>
<name>A0A9D4P8D6_DERFA</name>
<dbReference type="SMART" id="SM00219">
    <property type="entry name" value="TyrKc"/>
    <property type="match status" value="1"/>
</dbReference>
<dbReference type="PROSITE" id="PS00109">
    <property type="entry name" value="PROTEIN_KINASE_TYR"/>
    <property type="match status" value="1"/>
</dbReference>
<keyword evidence="3 6" id="KW-0547">Nucleotide-binding</keyword>
<evidence type="ECO:0000256" key="2">
    <source>
        <dbReference type="ARBA" id="ARBA00022679"/>
    </source>
</evidence>
<feature type="domain" description="Protein kinase" evidence="7">
    <location>
        <begin position="10"/>
        <end position="281"/>
    </location>
</feature>
<dbReference type="GO" id="GO:0004713">
    <property type="term" value="F:protein tyrosine kinase activity"/>
    <property type="evidence" value="ECO:0007669"/>
    <property type="project" value="InterPro"/>
</dbReference>
<dbReference type="PANTHER" id="PTHR24345">
    <property type="entry name" value="SERINE/THREONINE-PROTEIN KINASE PLK"/>
    <property type="match status" value="1"/>
</dbReference>
<dbReference type="InterPro" id="IPR000719">
    <property type="entry name" value="Prot_kinase_dom"/>
</dbReference>
<dbReference type="GO" id="GO:0004674">
    <property type="term" value="F:protein serine/threonine kinase activity"/>
    <property type="evidence" value="ECO:0007669"/>
    <property type="project" value="UniProtKB-KW"/>
</dbReference>
<evidence type="ECO:0000256" key="4">
    <source>
        <dbReference type="ARBA" id="ARBA00022777"/>
    </source>
</evidence>
<gene>
    <name evidence="8" type="ORF">HUG17_1516</name>
</gene>
<dbReference type="OrthoDB" id="539158at2759"/>
<feature type="binding site" evidence="6">
    <location>
        <position position="40"/>
    </location>
    <ligand>
        <name>ATP</name>
        <dbReference type="ChEBI" id="CHEBI:30616"/>
    </ligand>
</feature>
<reference evidence="8" key="2">
    <citation type="journal article" date="2021" name="World Allergy Organ. J.">
        <title>Chromosome-level assembly of Dermatophagoides farinae genome and transcriptome reveals two novel allergens Der f 37 and Der f 39.</title>
        <authorList>
            <person name="Chen J."/>
            <person name="Cai Z."/>
            <person name="Fan D."/>
            <person name="Hu J."/>
            <person name="Hou Y."/>
            <person name="He Y."/>
            <person name="Zhang Z."/>
            <person name="Zhao Z."/>
            <person name="Gao P."/>
            <person name="Hu W."/>
            <person name="Sun J."/>
            <person name="Li J."/>
            <person name="Ji K."/>
        </authorList>
    </citation>
    <scope>NUCLEOTIDE SEQUENCE</scope>
    <source>
        <strain evidence="8">JKM2019</strain>
    </source>
</reference>
<proteinExistence type="predicted"/>
<dbReference type="GO" id="GO:0005524">
    <property type="term" value="F:ATP binding"/>
    <property type="evidence" value="ECO:0007669"/>
    <property type="project" value="UniProtKB-UniRule"/>
</dbReference>
<dbReference type="InterPro" id="IPR008266">
    <property type="entry name" value="Tyr_kinase_AS"/>
</dbReference>
<protein>
    <recommendedName>
        <fullName evidence="7">Protein kinase domain-containing protein</fullName>
    </recommendedName>
</protein>
<dbReference type="Pfam" id="PF00069">
    <property type="entry name" value="Pkinase"/>
    <property type="match status" value="1"/>
</dbReference>
<dbReference type="SUPFAM" id="SSF56112">
    <property type="entry name" value="Protein kinase-like (PK-like)"/>
    <property type="match status" value="1"/>
</dbReference>
<keyword evidence="5 6" id="KW-0067">ATP-binding</keyword>
<dbReference type="PROSITE" id="PS50011">
    <property type="entry name" value="PROTEIN_KINASE_DOM"/>
    <property type="match status" value="1"/>
</dbReference>
<keyword evidence="1" id="KW-0723">Serine/threonine-protein kinase</keyword>
<dbReference type="InterPro" id="IPR011009">
    <property type="entry name" value="Kinase-like_dom_sf"/>
</dbReference>
<dbReference type="Proteomes" id="UP000828236">
    <property type="component" value="Unassembled WGS sequence"/>
</dbReference>
<evidence type="ECO:0000256" key="6">
    <source>
        <dbReference type="PROSITE-ProRule" id="PRU10141"/>
    </source>
</evidence>
<dbReference type="AlphaFoldDB" id="A0A9D4P8D6"/>
<evidence type="ECO:0000256" key="3">
    <source>
        <dbReference type="ARBA" id="ARBA00022741"/>
    </source>
</evidence>
<evidence type="ECO:0000259" key="7">
    <source>
        <dbReference type="PROSITE" id="PS50011"/>
    </source>
</evidence>
<keyword evidence="4" id="KW-0418">Kinase</keyword>
<dbReference type="InterPro" id="IPR017441">
    <property type="entry name" value="Protein_kinase_ATP_BS"/>
</dbReference>
<dbReference type="PANTHER" id="PTHR24345:SF0">
    <property type="entry name" value="CELL CYCLE SERINE_THREONINE-PROTEIN KINASE CDC5_MSD2"/>
    <property type="match status" value="1"/>
</dbReference>
<comment type="caution">
    <text evidence="8">The sequence shown here is derived from an EMBL/GenBank/DDBJ whole genome shotgun (WGS) entry which is preliminary data.</text>
</comment>
<dbReference type="EMBL" id="SDOV01000001">
    <property type="protein sequence ID" value="KAH7645978.1"/>
    <property type="molecule type" value="Genomic_DNA"/>
</dbReference>
<dbReference type="Gene3D" id="1.10.510.10">
    <property type="entry name" value="Transferase(Phosphotransferase) domain 1"/>
    <property type="match status" value="1"/>
</dbReference>